<feature type="transmembrane region" description="Helical" evidence="6">
    <location>
        <begin position="457"/>
        <end position="478"/>
    </location>
</feature>
<keyword evidence="4 6" id="KW-1133">Transmembrane helix</keyword>
<feature type="transmembrane region" description="Helical" evidence="6">
    <location>
        <begin position="278"/>
        <end position="311"/>
    </location>
</feature>
<dbReference type="Pfam" id="PF13567">
    <property type="entry name" value="DUF4131"/>
    <property type="match status" value="1"/>
</dbReference>
<keyword evidence="2" id="KW-1003">Cell membrane</keyword>
<keyword evidence="5 6" id="KW-0472">Membrane</keyword>
<evidence type="ECO:0000256" key="4">
    <source>
        <dbReference type="ARBA" id="ARBA00022989"/>
    </source>
</evidence>
<dbReference type="Proteomes" id="UP000490980">
    <property type="component" value="Unassembled WGS sequence"/>
</dbReference>
<keyword evidence="3 6" id="KW-0812">Transmembrane</keyword>
<feature type="transmembrane region" description="Helical" evidence="6">
    <location>
        <begin position="400"/>
        <end position="421"/>
    </location>
</feature>
<dbReference type="PANTHER" id="PTHR30619">
    <property type="entry name" value="DNA INTERNALIZATION/COMPETENCE PROTEIN COMEC/REC2"/>
    <property type="match status" value="1"/>
</dbReference>
<evidence type="ECO:0000256" key="1">
    <source>
        <dbReference type="ARBA" id="ARBA00004651"/>
    </source>
</evidence>
<dbReference type="Pfam" id="PF03772">
    <property type="entry name" value="Competence"/>
    <property type="match status" value="1"/>
</dbReference>
<evidence type="ECO:0000259" key="7">
    <source>
        <dbReference type="SMART" id="SM00849"/>
    </source>
</evidence>
<dbReference type="GO" id="GO:0030420">
    <property type="term" value="P:establishment of competence for transformation"/>
    <property type="evidence" value="ECO:0007669"/>
    <property type="project" value="InterPro"/>
</dbReference>
<reference evidence="8 9" key="1">
    <citation type="submission" date="2020-03" db="EMBL/GenBank/DDBJ databases">
        <authorList>
            <person name="Lai Q."/>
        </authorList>
    </citation>
    <scope>NUCLEOTIDE SEQUENCE [LARGE SCALE GENOMIC DNA]</scope>
    <source>
        <strain evidence="8 9">CCUG 25036</strain>
    </source>
</reference>
<feature type="transmembrane region" description="Helical" evidence="6">
    <location>
        <begin position="318"/>
        <end position="336"/>
    </location>
</feature>
<keyword evidence="9" id="KW-1185">Reference proteome</keyword>
<dbReference type="InterPro" id="IPR001279">
    <property type="entry name" value="Metallo-B-lactamas"/>
</dbReference>
<feature type="transmembrane region" description="Helical" evidence="6">
    <location>
        <begin position="235"/>
        <end position="258"/>
    </location>
</feature>
<dbReference type="InterPro" id="IPR025405">
    <property type="entry name" value="DUF4131"/>
</dbReference>
<feature type="transmembrane region" description="Helical" evidence="6">
    <location>
        <begin position="342"/>
        <end position="362"/>
    </location>
</feature>
<organism evidence="8 9">
    <name type="scientific">Luteibacter anthropi</name>
    <dbReference type="NCBI Taxonomy" id="564369"/>
    <lineage>
        <taxon>Bacteria</taxon>
        <taxon>Pseudomonadati</taxon>
        <taxon>Pseudomonadota</taxon>
        <taxon>Gammaproteobacteria</taxon>
        <taxon>Lysobacterales</taxon>
        <taxon>Rhodanobacteraceae</taxon>
        <taxon>Luteibacter</taxon>
    </lineage>
</organism>
<dbReference type="GO" id="GO:0005886">
    <property type="term" value="C:plasma membrane"/>
    <property type="evidence" value="ECO:0007669"/>
    <property type="project" value="UniProtKB-SubCell"/>
</dbReference>
<dbReference type="InterPro" id="IPR035681">
    <property type="entry name" value="ComA-like_MBL"/>
</dbReference>
<evidence type="ECO:0000256" key="6">
    <source>
        <dbReference type="SAM" id="Phobius"/>
    </source>
</evidence>
<accession>A0A7X5U8C2</accession>
<evidence type="ECO:0000256" key="5">
    <source>
        <dbReference type="ARBA" id="ARBA00023136"/>
    </source>
</evidence>
<feature type="transmembrane region" description="Helical" evidence="6">
    <location>
        <begin position="374"/>
        <end position="394"/>
    </location>
</feature>
<feature type="domain" description="Metallo-beta-lactamase" evidence="7">
    <location>
        <begin position="517"/>
        <end position="702"/>
    </location>
</feature>
<protein>
    <submittedName>
        <fullName evidence="8">DNA internalization-related competence protein ComEC/Rec2</fullName>
    </submittedName>
</protein>
<dbReference type="CDD" id="cd07731">
    <property type="entry name" value="ComA-like_MBL-fold"/>
    <property type="match status" value="1"/>
</dbReference>
<dbReference type="Pfam" id="PF00753">
    <property type="entry name" value="Lactamase_B"/>
    <property type="match status" value="1"/>
</dbReference>
<name>A0A7X5U8C2_9GAMM</name>
<evidence type="ECO:0000256" key="2">
    <source>
        <dbReference type="ARBA" id="ARBA00022475"/>
    </source>
</evidence>
<sequence>MPSVAIVALLGCTAVQSLSQLPRPSVALVACALFVAACIWLRHSPACHVTLLLAFAAWAAFHGQRAMDARLAAGAEGLDVPVEGYLAELPRQRGVDRTFVFRVDTRQASGARLRGNIRVTWYRPRGNTPAPCERWRLLLRLRRPRGGVNPGGADMERTALQRNIIATGYVRESGENHRLAVSTCVDGWRDTMSHALDRAVGAHEARMLKALALGDTRGLDAADWNTARATGTSHLIAISGFHVGVAAAGGIAAMRWIYLLLPVLAGLLPRPVGQALAGLVVAGTYGVFAGLGLPTVRSLLMAFAIVLAGVARRRGRGFHLLALAALAMLVVDPLSVLSAGFWLSFAGVAFLMLCVSGSIGGWRSRVAAMLKAQAAMSIALLPLSLWLFGTASLLGFPANLVAAPVVSFVVVPLALLGCLLAPWPWLAMVPWKFAALAMGFVGGWLDAMARWPGAHVAVADSGVLTVLLATLGAAWLFVPRGVPLRMYGVALFLPLAMPRHEVPAQGAFRIWVLDVGQGLAVLVQTQAHTLVYDAGPSWPGGDAGQGVVLPSISALGLGTLDALVVSHGDNDHAGGAAAIVAAYPTARRWSGEPERLPFASEPCVPGVHWRWDDVDFRYVDTGAGSTDKGNERSCVLLVEGAGGRLLLTGDIGVRSERRMDPGALTSALPTVTTVAHHGSRHSSDAVWLATVKPAIAVASAGWRNRFGHPHPDVRARHEAAGTRMLLTAESGAVAIDFPADAPPRVHREWRRPKDRYWRE</sequence>
<dbReference type="SUPFAM" id="SSF56281">
    <property type="entry name" value="Metallo-hydrolase/oxidoreductase"/>
    <property type="match status" value="1"/>
</dbReference>
<dbReference type="InterPro" id="IPR036866">
    <property type="entry name" value="RibonucZ/Hydroxyglut_hydro"/>
</dbReference>
<dbReference type="InterPro" id="IPR004797">
    <property type="entry name" value="Competence_ComEC/Rec2"/>
</dbReference>
<comment type="caution">
    <text evidence="8">The sequence shown here is derived from an EMBL/GenBank/DDBJ whole genome shotgun (WGS) entry which is preliminary data.</text>
</comment>
<comment type="subcellular location">
    <subcellularLocation>
        <location evidence="1">Cell membrane</location>
        <topology evidence="1">Multi-pass membrane protein</topology>
    </subcellularLocation>
</comment>
<dbReference type="AlphaFoldDB" id="A0A7X5U8C2"/>
<feature type="transmembrane region" description="Helical" evidence="6">
    <location>
        <begin position="43"/>
        <end position="61"/>
    </location>
</feature>
<dbReference type="InterPro" id="IPR052159">
    <property type="entry name" value="Competence_DNA_uptake"/>
</dbReference>
<evidence type="ECO:0000313" key="8">
    <source>
        <dbReference type="EMBL" id="NII05760.1"/>
    </source>
</evidence>
<feature type="transmembrane region" description="Helical" evidence="6">
    <location>
        <begin position="433"/>
        <end position="451"/>
    </location>
</feature>
<dbReference type="PANTHER" id="PTHR30619:SF1">
    <property type="entry name" value="RECOMBINATION PROTEIN 2"/>
    <property type="match status" value="1"/>
</dbReference>
<proteinExistence type="predicted"/>
<dbReference type="EMBL" id="JAARLZ010000002">
    <property type="protein sequence ID" value="NII05760.1"/>
    <property type="molecule type" value="Genomic_DNA"/>
</dbReference>
<evidence type="ECO:0000256" key="3">
    <source>
        <dbReference type="ARBA" id="ARBA00022692"/>
    </source>
</evidence>
<evidence type="ECO:0000313" key="9">
    <source>
        <dbReference type="Proteomes" id="UP000490980"/>
    </source>
</evidence>
<dbReference type="InterPro" id="IPR004477">
    <property type="entry name" value="ComEC_N"/>
</dbReference>
<gene>
    <name evidence="8" type="ORF">HBF25_05060</name>
</gene>
<dbReference type="NCBIfam" id="TIGR00360">
    <property type="entry name" value="ComEC_N-term"/>
    <property type="match status" value="1"/>
</dbReference>
<dbReference type="NCBIfam" id="TIGR00361">
    <property type="entry name" value="ComEC_Rec2"/>
    <property type="match status" value="1"/>
</dbReference>
<dbReference type="Gene3D" id="3.60.15.10">
    <property type="entry name" value="Ribonuclease Z/Hydroxyacylglutathione hydrolase-like"/>
    <property type="match status" value="1"/>
</dbReference>
<dbReference type="SMART" id="SM00849">
    <property type="entry name" value="Lactamase_B"/>
    <property type="match status" value="1"/>
</dbReference>